<dbReference type="AlphaFoldDB" id="A0A4Y2KMY1"/>
<name>A0A4Y2KMY1_ARAVE</name>
<gene>
    <name evidence="1" type="ORF">AVEN_273543_1</name>
</gene>
<evidence type="ECO:0000313" key="2">
    <source>
        <dbReference type="Proteomes" id="UP000499080"/>
    </source>
</evidence>
<keyword evidence="2" id="KW-1185">Reference proteome</keyword>
<proteinExistence type="predicted"/>
<sequence length="108" mass="11484">MRRLSAKVVVTSTNRVVTVVVADATVAASEVASRNVMAACVVEGDGGADGGATWWGRALRFGVTGMIIEGRLVLVLELVLVVVLVDGVTEDFSGTKVHHDYYFKSFNV</sequence>
<reference evidence="1 2" key="1">
    <citation type="journal article" date="2019" name="Sci. Rep.">
        <title>Orb-weaving spider Araneus ventricosus genome elucidates the spidroin gene catalogue.</title>
        <authorList>
            <person name="Kono N."/>
            <person name="Nakamura H."/>
            <person name="Ohtoshi R."/>
            <person name="Moran D.A.P."/>
            <person name="Shinohara A."/>
            <person name="Yoshida Y."/>
            <person name="Fujiwara M."/>
            <person name="Mori M."/>
            <person name="Tomita M."/>
            <person name="Arakawa K."/>
        </authorList>
    </citation>
    <scope>NUCLEOTIDE SEQUENCE [LARGE SCALE GENOMIC DNA]</scope>
</reference>
<organism evidence="1 2">
    <name type="scientific">Araneus ventricosus</name>
    <name type="common">Orbweaver spider</name>
    <name type="synonym">Epeira ventricosa</name>
    <dbReference type="NCBI Taxonomy" id="182803"/>
    <lineage>
        <taxon>Eukaryota</taxon>
        <taxon>Metazoa</taxon>
        <taxon>Ecdysozoa</taxon>
        <taxon>Arthropoda</taxon>
        <taxon>Chelicerata</taxon>
        <taxon>Arachnida</taxon>
        <taxon>Araneae</taxon>
        <taxon>Araneomorphae</taxon>
        <taxon>Entelegynae</taxon>
        <taxon>Araneoidea</taxon>
        <taxon>Araneidae</taxon>
        <taxon>Araneus</taxon>
    </lineage>
</organism>
<evidence type="ECO:0000313" key="1">
    <source>
        <dbReference type="EMBL" id="GBN02957.1"/>
    </source>
</evidence>
<accession>A0A4Y2KMY1</accession>
<dbReference type="Proteomes" id="UP000499080">
    <property type="component" value="Unassembled WGS sequence"/>
</dbReference>
<protein>
    <submittedName>
        <fullName evidence="1">Uncharacterized protein</fullName>
    </submittedName>
</protein>
<dbReference type="EMBL" id="BGPR01115099">
    <property type="protein sequence ID" value="GBN02957.1"/>
    <property type="molecule type" value="Genomic_DNA"/>
</dbReference>
<comment type="caution">
    <text evidence="1">The sequence shown here is derived from an EMBL/GenBank/DDBJ whole genome shotgun (WGS) entry which is preliminary data.</text>
</comment>